<keyword evidence="10" id="KW-1133">Transmembrane helix</keyword>
<evidence type="ECO:0008006" key="13">
    <source>
        <dbReference type="Google" id="ProtNLM"/>
    </source>
</evidence>
<protein>
    <recommendedName>
        <fullName evidence="13">Cytochrome P450</fullName>
    </recommendedName>
</protein>
<dbReference type="PROSITE" id="PS00086">
    <property type="entry name" value="CYTOCHROME_P450"/>
    <property type="match status" value="1"/>
</dbReference>
<keyword evidence="10" id="KW-0472">Membrane</keyword>
<evidence type="ECO:0000256" key="2">
    <source>
        <dbReference type="ARBA" id="ARBA00010617"/>
    </source>
</evidence>
<evidence type="ECO:0000256" key="6">
    <source>
        <dbReference type="ARBA" id="ARBA00023004"/>
    </source>
</evidence>
<evidence type="ECO:0000256" key="9">
    <source>
        <dbReference type="RuleBase" id="RU000461"/>
    </source>
</evidence>
<dbReference type="InterPro" id="IPR002403">
    <property type="entry name" value="Cyt_P450_E_grp-IV"/>
</dbReference>
<keyword evidence="5 9" id="KW-0560">Oxidoreductase</keyword>
<evidence type="ECO:0000256" key="10">
    <source>
        <dbReference type="SAM" id="Phobius"/>
    </source>
</evidence>
<dbReference type="PANTHER" id="PTHR46206">
    <property type="entry name" value="CYTOCHROME P450"/>
    <property type="match status" value="1"/>
</dbReference>
<name>A0A6A6CHV8_ZASCE</name>
<keyword evidence="12" id="KW-1185">Reference proteome</keyword>
<dbReference type="GO" id="GO:0020037">
    <property type="term" value="F:heme binding"/>
    <property type="evidence" value="ECO:0007669"/>
    <property type="project" value="InterPro"/>
</dbReference>
<evidence type="ECO:0000256" key="5">
    <source>
        <dbReference type="ARBA" id="ARBA00023002"/>
    </source>
</evidence>
<dbReference type="Proteomes" id="UP000799537">
    <property type="component" value="Unassembled WGS sequence"/>
</dbReference>
<dbReference type="InterPro" id="IPR036396">
    <property type="entry name" value="Cyt_P450_sf"/>
</dbReference>
<dbReference type="RefSeq" id="XP_033665905.1">
    <property type="nucleotide sequence ID" value="XM_033807451.1"/>
</dbReference>
<comment type="cofactor">
    <cofactor evidence="1 8">
        <name>heme</name>
        <dbReference type="ChEBI" id="CHEBI:30413"/>
    </cofactor>
</comment>
<dbReference type="EMBL" id="ML993602">
    <property type="protein sequence ID" value="KAF2165016.1"/>
    <property type="molecule type" value="Genomic_DNA"/>
</dbReference>
<keyword evidence="10" id="KW-0812">Transmembrane</keyword>
<dbReference type="SUPFAM" id="SSF48264">
    <property type="entry name" value="Cytochrome P450"/>
    <property type="match status" value="1"/>
</dbReference>
<gene>
    <name evidence="11" type="ORF">M409DRAFT_24915</name>
</gene>
<dbReference type="Pfam" id="PF00067">
    <property type="entry name" value="p450"/>
    <property type="match status" value="1"/>
</dbReference>
<dbReference type="InterPro" id="IPR017972">
    <property type="entry name" value="Cyt_P450_CS"/>
</dbReference>
<reference evidence="11" key="1">
    <citation type="journal article" date="2020" name="Stud. Mycol.">
        <title>101 Dothideomycetes genomes: a test case for predicting lifestyles and emergence of pathogens.</title>
        <authorList>
            <person name="Haridas S."/>
            <person name="Albert R."/>
            <person name="Binder M."/>
            <person name="Bloem J."/>
            <person name="Labutti K."/>
            <person name="Salamov A."/>
            <person name="Andreopoulos B."/>
            <person name="Baker S."/>
            <person name="Barry K."/>
            <person name="Bills G."/>
            <person name="Bluhm B."/>
            <person name="Cannon C."/>
            <person name="Castanera R."/>
            <person name="Culley D."/>
            <person name="Daum C."/>
            <person name="Ezra D."/>
            <person name="Gonzalez J."/>
            <person name="Henrissat B."/>
            <person name="Kuo A."/>
            <person name="Liang C."/>
            <person name="Lipzen A."/>
            <person name="Lutzoni F."/>
            <person name="Magnuson J."/>
            <person name="Mondo S."/>
            <person name="Nolan M."/>
            <person name="Ohm R."/>
            <person name="Pangilinan J."/>
            <person name="Park H.-J."/>
            <person name="Ramirez L."/>
            <person name="Alfaro M."/>
            <person name="Sun H."/>
            <person name="Tritt A."/>
            <person name="Yoshinaga Y."/>
            <person name="Zwiers L.-H."/>
            <person name="Turgeon B."/>
            <person name="Goodwin S."/>
            <person name="Spatafora J."/>
            <person name="Crous P."/>
            <person name="Grigoriev I."/>
        </authorList>
    </citation>
    <scope>NUCLEOTIDE SEQUENCE</scope>
    <source>
        <strain evidence="11">ATCC 36951</strain>
    </source>
</reference>
<dbReference type="GO" id="GO:0005506">
    <property type="term" value="F:iron ion binding"/>
    <property type="evidence" value="ECO:0007669"/>
    <property type="project" value="InterPro"/>
</dbReference>
<dbReference type="CDD" id="cd11041">
    <property type="entry name" value="CYP503A1-like"/>
    <property type="match status" value="1"/>
</dbReference>
<evidence type="ECO:0000256" key="4">
    <source>
        <dbReference type="ARBA" id="ARBA00022723"/>
    </source>
</evidence>
<evidence type="ECO:0000256" key="1">
    <source>
        <dbReference type="ARBA" id="ARBA00001971"/>
    </source>
</evidence>
<proteinExistence type="inferred from homology"/>
<evidence type="ECO:0000313" key="11">
    <source>
        <dbReference type="EMBL" id="KAF2165016.1"/>
    </source>
</evidence>
<organism evidence="11 12">
    <name type="scientific">Zasmidium cellare ATCC 36951</name>
    <dbReference type="NCBI Taxonomy" id="1080233"/>
    <lineage>
        <taxon>Eukaryota</taxon>
        <taxon>Fungi</taxon>
        <taxon>Dikarya</taxon>
        <taxon>Ascomycota</taxon>
        <taxon>Pezizomycotina</taxon>
        <taxon>Dothideomycetes</taxon>
        <taxon>Dothideomycetidae</taxon>
        <taxon>Mycosphaerellales</taxon>
        <taxon>Mycosphaerellaceae</taxon>
        <taxon>Zasmidium</taxon>
    </lineage>
</organism>
<keyword evidence="3 8" id="KW-0349">Heme</keyword>
<evidence type="ECO:0000256" key="8">
    <source>
        <dbReference type="PIRSR" id="PIRSR602403-1"/>
    </source>
</evidence>
<feature type="binding site" description="axial binding residue" evidence="8">
    <location>
        <position position="489"/>
    </location>
    <ligand>
        <name>heme</name>
        <dbReference type="ChEBI" id="CHEBI:30413"/>
    </ligand>
    <ligandPart>
        <name>Fe</name>
        <dbReference type="ChEBI" id="CHEBI:18248"/>
    </ligandPart>
</feature>
<evidence type="ECO:0000256" key="3">
    <source>
        <dbReference type="ARBA" id="ARBA00022617"/>
    </source>
</evidence>
<keyword evidence="6 8" id="KW-0408">Iron</keyword>
<feature type="transmembrane region" description="Helical" evidence="10">
    <location>
        <begin position="20"/>
        <end position="48"/>
    </location>
</feature>
<evidence type="ECO:0000313" key="12">
    <source>
        <dbReference type="Proteomes" id="UP000799537"/>
    </source>
</evidence>
<sequence length="545" mass="61056">MDYFEAVSRLHLLHGISFIVYWLVGVLLAAALSLVAAASLIVIPAALIRIHQAPKNIPWAGLQNKKWFPKLRACLREMAVGRAAVEEGYEKYGKHGKAFIIPGLHWNAVVLPPSHSDWVARQPENVLSSNKVLDDTMGLQWLVHGPTASSVRDFTVLRRDMTRQHIKLSHHILDEIKHAFDEELGSGTEYHKVSASNLCAKISFRATNRMFVGLPLCRSEAYETDVTRWTTAFGTCTLIMRFLIPKSLKPLFMQFVALPTKLVQWRAVRFIRPRIRQRLGVLKHDKTLGNSLENVQKEKEPNDMLQWIINANAAKDNPRELEPGNIAGKMLFFNVFATGTTSTVFALILCDMVSHVDATALIVQLREEADQYMPLIMEDGSAARHMMKTDSVIRETLRHNPMGAQGLLREVVAPSGLTTPDGLHLPKGTHVQSVVSGMQRDVNIGGAGVDEYDPLRYWREAQRGEVSKQLSASQVSDRFLSFGLGKHACPGRFFAVNSIKLMLGHLLMTYDIEPLKAKPEYTVIGEGLIPSAKTMVRLRRRSFTT</sequence>
<dbReference type="OrthoDB" id="1844152at2759"/>
<accession>A0A6A6CHV8</accession>
<dbReference type="AlphaFoldDB" id="A0A6A6CHV8"/>
<evidence type="ECO:0000256" key="7">
    <source>
        <dbReference type="ARBA" id="ARBA00023033"/>
    </source>
</evidence>
<dbReference type="PRINTS" id="PR00465">
    <property type="entry name" value="EP450IV"/>
</dbReference>
<dbReference type="GO" id="GO:0004497">
    <property type="term" value="F:monooxygenase activity"/>
    <property type="evidence" value="ECO:0007669"/>
    <property type="project" value="UniProtKB-KW"/>
</dbReference>
<keyword evidence="7 9" id="KW-0503">Monooxygenase</keyword>
<dbReference type="Gene3D" id="1.10.630.10">
    <property type="entry name" value="Cytochrome P450"/>
    <property type="match status" value="1"/>
</dbReference>
<dbReference type="PANTHER" id="PTHR46206:SF1">
    <property type="entry name" value="P450, PUTATIVE (EUROFUNG)-RELATED"/>
    <property type="match status" value="1"/>
</dbReference>
<dbReference type="InterPro" id="IPR001128">
    <property type="entry name" value="Cyt_P450"/>
</dbReference>
<dbReference type="GeneID" id="54560723"/>
<dbReference type="GO" id="GO:0016705">
    <property type="term" value="F:oxidoreductase activity, acting on paired donors, with incorporation or reduction of molecular oxygen"/>
    <property type="evidence" value="ECO:0007669"/>
    <property type="project" value="InterPro"/>
</dbReference>
<keyword evidence="4 8" id="KW-0479">Metal-binding</keyword>
<comment type="similarity">
    <text evidence="2 9">Belongs to the cytochrome P450 family.</text>
</comment>